<feature type="transmembrane region" description="Helical" evidence="5">
    <location>
        <begin position="137"/>
        <end position="157"/>
    </location>
</feature>
<comment type="similarity">
    <text evidence="1">Belongs to the H-rev107 family.</text>
</comment>
<keyword evidence="3" id="KW-0378">Hydrolase</keyword>
<accession>A0A151PFR6</accession>
<evidence type="ECO:0000259" key="6">
    <source>
        <dbReference type="PROSITE" id="PS51934"/>
    </source>
</evidence>
<keyword evidence="2" id="KW-0808">Transferase</keyword>
<reference evidence="7 8" key="1">
    <citation type="journal article" date="2012" name="Genome Biol.">
        <title>Sequencing three crocodilian genomes to illuminate the evolution of archosaurs and amniotes.</title>
        <authorList>
            <person name="St John J.A."/>
            <person name="Braun E.L."/>
            <person name="Isberg S.R."/>
            <person name="Miles L.G."/>
            <person name="Chong A.Y."/>
            <person name="Gongora J."/>
            <person name="Dalzell P."/>
            <person name="Moran C."/>
            <person name="Bed'hom B."/>
            <person name="Abzhanov A."/>
            <person name="Burgess S.C."/>
            <person name="Cooksey A.M."/>
            <person name="Castoe T.A."/>
            <person name="Crawford N.G."/>
            <person name="Densmore L.D."/>
            <person name="Drew J.C."/>
            <person name="Edwards S.V."/>
            <person name="Faircloth B.C."/>
            <person name="Fujita M.K."/>
            <person name="Greenwold M.J."/>
            <person name="Hoffmann F.G."/>
            <person name="Howard J.M."/>
            <person name="Iguchi T."/>
            <person name="Janes D.E."/>
            <person name="Khan S.Y."/>
            <person name="Kohno S."/>
            <person name="de Koning A.J."/>
            <person name="Lance S.L."/>
            <person name="McCarthy F.M."/>
            <person name="McCormack J.E."/>
            <person name="Merchant M.E."/>
            <person name="Peterson D.G."/>
            <person name="Pollock D.D."/>
            <person name="Pourmand N."/>
            <person name="Raney B.J."/>
            <person name="Roessler K.A."/>
            <person name="Sanford J.R."/>
            <person name="Sawyer R.H."/>
            <person name="Schmidt C.J."/>
            <person name="Triplett E.W."/>
            <person name="Tuberville T.D."/>
            <person name="Venegas-Anaya M."/>
            <person name="Howard J.T."/>
            <person name="Jarvis E.D."/>
            <person name="Guillette L.J.Jr."/>
            <person name="Glenn T.C."/>
            <person name="Green R.E."/>
            <person name="Ray D.A."/>
        </authorList>
    </citation>
    <scope>NUCLEOTIDE SEQUENCE [LARGE SCALE GENOMIC DNA]</scope>
    <source>
        <strain evidence="7">KSC_2009_1</strain>
    </source>
</reference>
<protein>
    <submittedName>
        <fullName evidence="7">HRAS-like suppressor 3</fullName>
    </submittedName>
</protein>
<keyword evidence="5" id="KW-0812">Transmembrane</keyword>
<dbReference type="STRING" id="8496.A0A151PFR6"/>
<feature type="domain" description="LRAT" evidence="6">
    <location>
        <begin position="17"/>
        <end position="133"/>
    </location>
</feature>
<keyword evidence="4" id="KW-0443">Lipid metabolism</keyword>
<organism evidence="7 8">
    <name type="scientific">Alligator mississippiensis</name>
    <name type="common">American alligator</name>
    <dbReference type="NCBI Taxonomy" id="8496"/>
    <lineage>
        <taxon>Eukaryota</taxon>
        <taxon>Metazoa</taxon>
        <taxon>Chordata</taxon>
        <taxon>Craniata</taxon>
        <taxon>Vertebrata</taxon>
        <taxon>Euteleostomi</taxon>
        <taxon>Archelosauria</taxon>
        <taxon>Archosauria</taxon>
        <taxon>Crocodylia</taxon>
        <taxon>Alligatoridae</taxon>
        <taxon>Alligatorinae</taxon>
        <taxon>Alligator</taxon>
    </lineage>
</organism>
<dbReference type="EMBL" id="AKHW03000414">
    <property type="protein sequence ID" value="KYO47848.1"/>
    <property type="molecule type" value="Genomic_DNA"/>
</dbReference>
<evidence type="ECO:0000313" key="7">
    <source>
        <dbReference type="EMBL" id="KYO47848.1"/>
    </source>
</evidence>
<dbReference type="GO" id="GO:0008970">
    <property type="term" value="F:phospholipase A1 activity"/>
    <property type="evidence" value="ECO:0007669"/>
    <property type="project" value="TreeGrafter"/>
</dbReference>
<sequence>MAGRAAGLQKEPKPGDLIQIFRSTYDHWAVYVGYGYVVHMAPQGQAAEAGFSSLFSVLTDKAVVRRDPLWIVTAADRYQVNNLHDTDMPARPREDIVRDAEAQVGQVLSYSITSQNCEHFVTQLRYGVPCSDQVRDAVTAGAAGVALLGVLGAGLFVGKMLLRSRKEEE</sequence>
<dbReference type="Pfam" id="PF04970">
    <property type="entry name" value="LRAT"/>
    <property type="match status" value="1"/>
</dbReference>
<name>A0A151PFR6_ALLMI</name>
<dbReference type="eggNOG" id="ENOG502S0JN">
    <property type="taxonomic scope" value="Eukaryota"/>
</dbReference>
<dbReference type="GO" id="GO:0005737">
    <property type="term" value="C:cytoplasm"/>
    <property type="evidence" value="ECO:0007669"/>
    <property type="project" value="TreeGrafter"/>
</dbReference>
<keyword evidence="8" id="KW-1185">Reference proteome</keyword>
<dbReference type="PROSITE" id="PS51934">
    <property type="entry name" value="LRAT"/>
    <property type="match status" value="1"/>
</dbReference>
<dbReference type="PhylomeDB" id="A0A151PFR6"/>
<gene>
    <name evidence="7" type="ORF">Y1Q_0014886</name>
</gene>
<dbReference type="Proteomes" id="UP000050525">
    <property type="component" value="Unassembled WGS sequence"/>
</dbReference>
<dbReference type="InterPro" id="IPR051496">
    <property type="entry name" value="H-rev107_PLA/AT"/>
</dbReference>
<evidence type="ECO:0000313" key="8">
    <source>
        <dbReference type="Proteomes" id="UP000050525"/>
    </source>
</evidence>
<dbReference type="GO" id="GO:0070292">
    <property type="term" value="P:N-acylphosphatidylethanolamine metabolic process"/>
    <property type="evidence" value="ECO:0007669"/>
    <property type="project" value="TreeGrafter"/>
</dbReference>
<dbReference type="OrthoDB" id="421951at2759"/>
<evidence type="ECO:0000256" key="2">
    <source>
        <dbReference type="ARBA" id="ARBA00022679"/>
    </source>
</evidence>
<evidence type="ECO:0000256" key="5">
    <source>
        <dbReference type="SAM" id="Phobius"/>
    </source>
</evidence>
<keyword evidence="5" id="KW-1133">Transmembrane helix</keyword>
<dbReference type="Gene3D" id="3.90.1720.10">
    <property type="entry name" value="endopeptidase domain like (from Nostoc punctiforme)"/>
    <property type="match status" value="1"/>
</dbReference>
<evidence type="ECO:0000256" key="1">
    <source>
        <dbReference type="ARBA" id="ARBA00007824"/>
    </source>
</evidence>
<dbReference type="GO" id="GO:0004623">
    <property type="term" value="F:phospholipase A2 activity"/>
    <property type="evidence" value="ECO:0007669"/>
    <property type="project" value="TreeGrafter"/>
</dbReference>
<dbReference type="PANTHER" id="PTHR13943:SF31">
    <property type="entry name" value="PHOSPHOLIPASE A AND ACYLTRANSFERASE 3"/>
    <property type="match status" value="1"/>
</dbReference>
<dbReference type="GO" id="GO:0016410">
    <property type="term" value="F:N-acyltransferase activity"/>
    <property type="evidence" value="ECO:0007669"/>
    <property type="project" value="TreeGrafter"/>
</dbReference>
<keyword evidence="5" id="KW-0472">Membrane</keyword>
<evidence type="ECO:0000256" key="3">
    <source>
        <dbReference type="ARBA" id="ARBA00022801"/>
    </source>
</evidence>
<evidence type="ECO:0000256" key="4">
    <source>
        <dbReference type="ARBA" id="ARBA00023098"/>
    </source>
</evidence>
<dbReference type="InterPro" id="IPR007053">
    <property type="entry name" value="LRAT_dom"/>
</dbReference>
<comment type="caution">
    <text evidence="7">The sequence shown here is derived from an EMBL/GenBank/DDBJ whole genome shotgun (WGS) entry which is preliminary data.</text>
</comment>
<dbReference type="PANTHER" id="PTHR13943">
    <property type="entry name" value="HRAS-LIKE SUPPRESSOR - RELATED"/>
    <property type="match status" value="1"/>
</dbReference>
<proteinExistence type="inferred from homology"/>
<dbReference type="AlphaFoldDB" id="A0A151PFR6"/>